<dbReference type="SMART" id="SM00267">
    <property type="entry name" value="GGDEF"/>
    <property type="match status" value="1"/>
</dbReference>
<dbReference type="EC" id="2.7.7.65" evidence="2"/>
<dbReference type="GO" id="GO:0052621">
    <property type="term" value="F:diguanylate cyclase activity"/>
    <property type="evidence" value="ECO:0007669"/>
    <property type="project" value="UniProtKB-EC"/>
</dbReference>
<comment type="caution">
    <text evidence="2">The sequence shown here is derived from an EMBL/GenBank/DDBJ whole genome shotgun (WGS) entry which is preliminary data.</text>
</comment>
<proteinExistence type="predicted"/>
<keyword evidence="2" id="KW-0548">Nucleotidyltransferase</keyword>
<dbReference type="InterPro" id="IPR029787">
    <property type="entry name" value="Nucleotide_cyclase"/>
</dbReference>
<dbReference type="PANTHER" id="PTHR45138:SF9">
    <property type="entry name" value="DIGUANYLATE CYCLASE DGCM-RELATED"/>
    <property type="match status" value="1"/>
</dbReference>
<dbReference type="GO" id="GO:0005886">
    <property type="term" value="C:plasma membrane"/>
    <property type="evidence" value="ECO:0007669"/>
    <property type="project" value="TreeGrafter"/>
</dbReference>
<protein>
    <submittedName>
        <fullName evidence="2">Putative diguanylate cyclase YdaM</fullName>
        <ecNumber evidence="2">2.7.7.65</ecNumber>
    </submittedName>
</protein>
<dbReference type="GO" id="GO:0043709">
    <property type="term" value="P:cell adhesion involved in single-species biofilm formation"/>
    <property type="evidence" value="ECO:0007669"/>
    <property type="project" value="TreeGrafter"/>
</dbReference>
<dbReference type="PROSITE" id="PS50887">
    <property type="entry name" value="GGDEF"/>
    <property type="match status" value="1"/>
</dbReference>
<feature type="domain" description="GGDEF" evidence="1">
    <location>
        <begin position="190"/>
        <end position="319"/>
    </location>
</feature>
<dbReference type="InterPro" id="IPR050469">
    <property type="entry name" value="Diguanylate_Cyclase"/>
</dbReference>
<dbReference type="SUPFAM" id="SSF55073">
    <property type="entry name" value="Nucleotide cyclase"/>
    <property type="match status" value="1"/>
</dbReference>
<gene>
    <name evidence="2" type="primary">ydaM_19</name>
    <name evidence="2" type="ORF">GALL_283390</name>
</gene>
<organism evidence="2">
    <name type="scientific">mine drainage metagenome</name>
    <dbReference type="NCBI Taxonomy" id="410659"/>
    <lineage>
        <taxon>unclassified sequences</taxon>
        <taxon>metagenomes</taxon>
        <taxon>ecological metagenomes</taxon>
    </lineage>
</organism>
<dbReference type="FunFam" id="3.30.70.270:FF:000001">
    <property type="entry name" value="Diguanylate cyclase domain protein"/>
    <property type="match status" value="1"/>
</dbReference>
<evidence type="ECO:0000313" key="2">
    <source>
        <dbReference type="EMBL" id="OIQ89774.1"/>
    </source>
</evidence>
<dbReference type="NCBIfam" id="TIGR00254">
    <property type="entry name" value="GGDEF"/>
    <property type="match status" value="1"/>
</dbReference>
<evidence type="ECO:0000259" key="1">
    <source>
        <dbReference type="PROSITE" id="PS50887"/>
    </source>
</evidence>
<dbReference type="PANTHER" id="PTHR45138">
    <property type="entry name" value="REGULATORY COMPONENTS OF SENSORY TRANSDUCTION SYSTEM"/>
    <property type="match status" value="1"/>
</dbReference>
<reference evidence="2" key="1">
    <citation type="submission" date="2016-10" db="EMBL/GenBank/DDBJ databases">
        <title>Sequence of Gallionella enrichment culture.</title>
        <authorList>
            <person name="Poehlein A."/>
            <person name="Muehling M."/>
            <person name="Daniel R."/>
        </authorList>
    </citation>
    <scope>NUCLEOTIDE SEQUENCE</scope>
</reference>
<dbReference type="EMBL" id="MLJW01000316">
    <property type="protein sequence ID" value="OIQ89774.1"/>
    <property type="molecule type" value="Genomic_DNA"/>
</dbReference>
<dbReference type="AlphaFoldDB" id="A0A1J5R1E0"/>
<keyword evidence="2" id="KW-0808">Transferase</keyword>
<dbReference type="GO" id="GO:1902201">
    <property type="term" value="P:negative regulation of bacterial-type flagellum-dependent cell motility"/>
    <property type="evidence" value="ECO:0007669"/>
    <property type="project" value="TreeGrafter"/>
</dbReference>
<dbReference type="InterPro" id="IPR043128">
    <property type="entry name" value="Rev_trsase/Diguanyl_cyclase"/>
</dbReference>
<dbReference type="Gene3D" id="3.30.70.270">
    <property type="match status" value="1"/>
</dbReference>
<name>A0A1J5R1E0_9ZZZZ</name>
<dbReference type="Pfam" id="PF00990">
    <property type="entry name" value="GGDEF"/>
    <property type="match status" value="1"/>
</dbReference>
<sequence>MHSTILHTLLSHLVELTSERDQIELEKLLTQTLFDLISLESRDHDQPSVSIYHAVDIEKQIFPIVALSQEAEEANLPSSLKNNLANCFKSGECLSYTPNGKVFTHLYPLKSAAHQPIAIVAITSEIEDPQQQISIRMLLQMFQNFTWLNHDNERDTLTGLLNRKSFEQRISKVLAHISNTSKRKDDTICHTYFLAIFDIDHFKHVNDTFGHLIGDEVLLLFSQLMTQTFRDTDMLFRFGGEEFIGVFQCTLASDIETVLERFRVKISNFKFPQIGKVTASAGYTLISADEISSKLIDRADTALYFAKNNGRNRNCYYDQLITDGLLQENTKESDVEFF</sequence>
<accession>A0A1J5R1E0</accession>
<dbReference type="CDD" id="cd01949">
    <property type="entry name" value="GGDEF"/>
    <property type="match status" value="1"/>
</dbReference>
<dbReference type="InterPro" id="IPR000160">
    <property type="entry name" value="GGDEF_dom"/>
</dbReference>